<comment type="caution">
    <text evidence="1">The sequence shown here is derived from an EMBL/GenBank/DDBJ whole genome shotgun (WGS) entry which is preliminary data.</text>
</comment>
<evidence type="ECO:0000313" key="1">
    <source>
        <dbReference type="EMBL" id="KAJ7986592.1"/>
    </source>
</evidence>
<protein>
    <submittedName>
        <fullName evidence="1">Uncharacterized protein</fullName>
    </submittedName>
</protein>
<reference evidence="1" key="1">
    <citation type="submission" date="2021-05" db="EMBL/GenBank/DDBJ databases">
        <authorList>
            <person name="Pan Q."/>
            <person name="Jouanno E."/>
            <person name="Zahm M."/>
            <person name="Klopp C."/>
            <person name="Cabau C."/>
            <person name="Louis A."/>
            <person name="Berthelot C."/>
            <person name="Parey E."/>
            <person name="Roest Crollius H."/>
            <person name="Montfort J."/>
            <person name="Robinson-Rechavi M."/>
            <person name="Bouchez O."/>
            <person name="Lampietro C."/>
            <person name="Lopez Roques C."/>
            <person name="Donnadieu C."/>
            <person name="Postlethwait J."/>
            <person name="Bobe J."/>
            <person name="Dillon D."/>
            <person name="Chandos A."/>
            <person name="von Hippel F."/>
            <person name="Guiguen Y."/>
        </authorList>
    </citation>
    <scope>NUCLEOTIDE SEQUENCE</scope>
    <source>
        <strain evidence="1">YG-Jan2019</strain>
    </source>
</reference>
<dbReference type="EMBL" id="CM055761">
    <property type="protein sequence ID" value="KAJ7986592.1"/>
    <property type="molecule type" value="Genomic_DNA"/>
</dbReference>
<organism evidence="1 2">
    <name type="scientific">Dallia pectoralis</name>
    <name type="common">Alaska blackfish</name>
    <dbReference type="NCBI Taxonomy" id="75939"/>
    <lineage>
        <taxon>Eukaryota</taxon>
        <taxon>Metazoa</taxon>
        <taxon>Chordata</taxon>
        <taxon>Craniata</taxon>
        <taxon>Vertebrata</taxon>
        <taxon>Euteleostomi</taxon>
        <taxon>Actinopterygii</taxon>
        <taxon>Neopterygii</taxon>
        <taxon>Teleostei</taxon>
        <taxon>Protacanthopterygii</taxon>
        <taxon>Esociformes</taxon>
        <taxon>Umbridae</taxon>
        <taxon>Dallia</taxon>
    </lineage>
</organism>
<keyword evidence="2" id="KW-1185">Reference proteome</keyword>
<accession>A0ACC2F5F5</accession>
<dbReference type="Proteomes" id="UP001157502">
    <property type="component" value="Chromosome 34"/>
</dbReference>
<name>A0ACC2F5F5_DALPE</name>
<evidence type="ECO:0000313" key="2">
    <source>
        <dbReference type="Proteomes" id="UP001157502"/>
    </source>
</evidence>
<sequence>MHGGGSRGLWQGAEAIRREERRAKARLQGGLQRLEKATSYHLNTLTTEQRRLHRDLFNIRSGNSWRRGLQPLVARPFNPDPSHPLMYNRNALPTISRTNREPEKQKSVKASSRGVSGPAALQAQVHDFLCSSECADTQIHGTGSSVAPLCLPNLKLQPAASLAITGLARRGEKGGQPRTLLVLPDFSHSLAEARKARYIRYRGQPPCEMELSITEIFARGNTSSTHRI</sequence>
<gene>
    <name evidence="1" type="ORF">DPEC_G00341470</name>
</gene>
<proteinExistence type="predicted"/>